<dbReference type="Pfam" id="PF05920">
    <property type="entry name" value="Homeobox_KN"/>
    <property type="match status" value="1"/>
</dbReference>
<feature type="region of interest" description="Disordered" evidence="7">
    <location>
        <begin position="337"/>
        <end position="366"/>
    </location>
</feature>
<evidence type="ECO:0000256" key="6">
    <source>
        <dbReference type="PROSITE-ProRule" id="PRU00108"/>
    </source>
</evidence>
<feature type="domain" description="Homeobox" evidence="9">
    <location>
        <begin position="168"/>
        <end position="231"/>
    </location>
</feature>
<proteinExistence type="inferred from homology"/>
<dbReference type="GO" id="GO:0000981">
    <property type="term" value="F:DNA-binding transcription factor activity, RNA polymerase II-specific"/>
    <property type="evidence" value="ECO:0007669"/>
    <property type="project" value="InterPro"/>
</dbReference>
<evidence type="ECO:0000313" key="11">
    <source>
        <dbReference type="Proteomes" id="UP000261420"/>
    </source>
</evidence>
<evidence type="ECO:0000256" key="2">
    <source>
        <dbReference type="ARBA" id="ARBA00008446"/>
    </source>
</evidence>
<dbReference type="PROSITE" id="PS50071">
    <property type="entry name" value="HOMEOBOX_2"/>
    <property type="match status" value="1"/>
</dbReference>
<keyword evidence="11" id="KW-1185">Reference proteome</keyword>
<keyword evidence="4 6" id="KW-0371">Homeobox</keyword>
<dbReference type="GeneTree" id="ENSGT00940000156227"/>
<feature type="transmembrane region" description="Helical" evidence="8">
    <location>
        <begin position="52"/>
        <end position="68"/>
    </location>
</feature>
<evidence type="ECO:0000256" key="4">
    <source>
        <dbReference type="ARBA" id="ARBA00023155"/>
    </source>
</evidence>
<dbReference type="STRING" id="41447.ENSSDUP00000008153"/>
<keyword evidence="8" id="KW-0812">Transmembrane</keyword>
<keyword evidence="8" id="KW-0472">Membrane</keyword>
<protein>
    <submittedName>
        <fullName evidence="10">Mohawk homeobox b</fullName>
    </submittedName>
</protein>
<dbReference type="InterPro" id="IPR009057">
    <property type="entry name" value="Homeodomain-like_sf"/>
</dbReference>
<evidence type="ECO:0000256" key="5">
    <source>
        <dbReference type="ARBA" id="ARBA00023242"/>
    </source>
</evidence>
<organism evidence="10 11">
    <name type="scientific">Seriola dumerili</name>
    <name type="common">Greater amberjack</name>
    <name type="synonym">Caranx dumerili</name>
    <dbReference type="NCBI Taxonomy" id="41447"/>
    <lineage>
        <taxon>Eukaryota</taxon>
        <taxon>Metazoa</taxon>
        <taxon>Chordata</taxon>
        <taxon>Craniata</taxon>
        <taxon>Vertebrata</taxon>
        <taxon>Euteleostomi</taxon>
        <taxon>Actinopterygii</taxon>
        <taxon>Neopterygii</taxon>
        <taxon>Teleostei</taxon>
        <taxon>Neoteleostei</taxon>
        <taxon>Acanthomorphata</taxon>
        <taxon>Carangaria</taxon>
        <taxon>Carangiformes</taxon>
        <taxon>Carangidae</taxon>
        <taxon>Seriola</taxon>
    </lineage>
</organism>
<evidence type="ECO:0000259" key="9">
    <source>
        <dbReference type="PROSITE" id="PS50071"/>
    </source>
</evidence>
<feature type="compositionally biased region" description="Acidic residues" evidence="7">
    <location>
        <begin position="262"/>
        <end position="271"/>
    </location>
</feature>
<feature type="transmembrane region" description="Helical" evidence="8">
    <location>
        <begin position="75"/>
        <end position="91"/>
    </location>
</feature>
<dbReference type="PROSITE" id="PS00027">
    <property type="entry name" value="HOMEOBOX_1"/>
    <property type="match status" value="1"/>
</dbReference>
<keyword evidence="5 6" id="KW-0539">Nucleus</keyword>
<dbReference type="PANTHER" id="PTHR11211:SF3">
    <property type="entry name" value="HOMEOBOX PROTEIN MOHAWK"/>
    <property type="match status" value="1"/>
</dbReference>
<dbReference type="AlphaFoldDB" id="A0A3B4TQ67"/>
<dbReference type="GO" id="GO:0000978">
    <property type="term" value="F:RNA polymerase II cis-regulatory region sequence-specific DNA binding"/>
    <property type="evidence" value="ECO:0007669"/>
    <property type="project" value="TreeGrafter"/>
</dbReference>
<comment type="similarity">
    <text evidence="2">Belongs to the TALE/IRO homeobox family.</text>
</comment>
<dbReference type="PANTHER" id="PTHR11211">
    <property type="entry name" value="IROQUOIS-CLASS HOMEODOMAIN PROTEIN IRX"/>
    <property type="match status" value="1"/>
</dbReference>
<sequence>MGGEAAGYLNSPHTAQLNQTTSSDFSNIILRHHLSSQPQPPWAQKEAQRTPFNLPFFFFFFFLNYFYIKCIKDGNLRLLFTCGGLLMHLLIEGNSACLRMNKVAVMKSDTLLHLEDDMRAEERSRLSCVDLPQTSLTDGQNTDLLQCQDTTDTGSTIKYRRYGSRLGGVKVRHKRQVLQDMARPLKHWLYKHRDNPYPTKTEKVLLALGSHMTLVQVSNWFANARRRLKNTVRQPDLSWALRIKLYNKYIQGNAERLSVCSDDTDSDDEDCPLQTPISQSNFGRSSSHKSVLEKQGGVLAVADSANSDDSTSPPSKYKSSLLNRYLNDTLRHMMAAKGEGVTSSRKRRSHSESFSSNECDRDVVSPASSYETETNFVYHMDTVDYTSTKCGRDQQQDRGQQRRDDQGWREIHAAVALTNLAQGQSHMGDQSGVMVPIAATGQSCTREPFSITRTTIIDRMCVTGPSSALRQSCTAGPTLTSRIIQKSSHIAEVQTVKVALANSV</sequence>
<feature type="region of interest" description="Disordered" evidence="7">
    <location>
        <begin position="259"/>
        <end position="289"/>
    </location>
</feature>
<dbReference type="SUPFAM" id="SSF46689">
    <property type="entry name" value="Homeodomain-like"/>
    <property type="match status" value="1"/>
</dbReference>
<name>A0A3B4TQ67_SERDU</name>
<dbReference type="Gene3D" id="1.10.10.60">
    <property type="entry name" value="Homeodomain-like"/>
    <property type="match status" value="1"/>
</dbReference>
<dbReference type="GO" id="GO:0048468">
    <property type="term" value="P:cell development"/>
    <property type="evidence" value="ECO:0007669"/>
    <property type="project" value="TreeGrafter"/>
</dbReference>
<reference evidence="10" key="2">
    <citation type="submission" date="2025-09" db="UniProtKB">
        <authorList>
            <consortium name="Ensembl"/>
        </authorList>
    </citation>
    <scope>IDENTIFICATION</scope>
</reference>
<evidence type="ECO:0000256" key="3">
    <source>
        <dbReference type="ARBA" id="ARBA00023125"/>
    </source>
</evidence>
<dbReference type="InterPro" id="IPR008422">
    <property type="entry name" value="KN_HD"/>
</dbReference>
<dbReference type="CDD" id="cd00086">
    <property type="entry name" value="homeodomain"/>
    <property type="match status" value="1"/>
</dbReference>
<dbReference type="Proteomes" id="UP000261420">
    <property type="component" value="Unplaced"/>
</dbReference>
<keyword evidence="8" id="KW-1133">Transmembrane helix</keyword>
<comment type="subcellular location">
    <subcellularLocation>
        <location evidence="1 6">Nucleus</location>
    </subcellularLocation>
</comment>
<reference evidence="10" key="1">
    <citation type="submission" date="2025-08" db="UniProtKB">
        <authorList>
            <consortium name="Ensembl"/>
        </authorList>
    </citation>
    <scope>IDENTIFICATION</scope>
</reference>
<evidence type="ECO:0000256" key="7">
    <source>
        <dbReference type="SAM" id="MobiDB-lite"/>
    </source>
</evidence>
<keyword evidence="3 6" id="KW-0238">DNA-binding</keyword>
<dbReference type="Ensembl" id="ENSSDUT00000008300.1">
    <property type="protein sequence ID" value="ENSSDUP00000008153.1"/>
    <property type="gene ID" value="ENSSDUG00000005982.1"/>
</dbReference>
<feature type="DNA-binding region" description="Homeobox" evidence="6">
    <location>
        <begin position="170"/>
        <end position="232"/>
    </location>
</feature>
<evidence type="ECO:0000313" key="10">
    <source>
        <dbReference type="Ensembl" id="ENSSDUP00000008153.1"/>
    </source>
</evidence>
<evidence type="ECO:0000256" key="8">
    <source>
        <dbReference type="SAM" id="Phobius"/>
    </source>
</evidence>
<dbReference type="GO" id="GO:0005634">
    <property type="term" value="C:nucleus"/>
    <property type="evidence" value="ECO:0007669"/>
    <property type="project" value="UniProtKB-SubCell"/>
</dbReference>
<dbReference type="InterPro" id="IPR001356">
    <property type="entry name" value="HD"/>
</dbReference>
<feature type="compositionally biased region" description="Polar residues" evidence="7">
    <location>
        <begin position="275"/>
        <end position="289"/>
    </location>
</feature>
<accession>A0A3B4TQ67</accession>
<dbReference type="OMA" id="HISEVQT"/>
<dbReference type="GO" id="GO:0007517">
    <property type="term" value="P:muscle organ development"/>
    <property type="evidence" value="ECO:0007669"/>
    <property type="project" value="TreeGrafter"/>
</dbReference>
<evidence type="ECO:0000256" key="1">
    <source>
        <dbReference type="ARBA" id="ARBA00004123"/>
    </source>
</evidence>
<dbReference type="SMART" id="SM00389">
    <property type="entry name" value="HOX"/>
    <property type="match status" value="1"/>
</dbReference>
<dbReference type="InterPro" id="IPR017970">
    <property type="entry name" value="Homeobox_CS"/>
</dbReference>